<organism evidence="3 4">
    <name type="scientific">Candidatus Tenderia electrophaga</name>
    <dbReference type="NCBI Taxonomy" id="1748243"/>
    <lineage>
        <taxon>Bacteria</taxon>
        <taxon>Pseudomonadati</taxon>
        <taxon>Pseudomonadota</taxon>
        <taxon>Gammaproteobacteria</taxon>
        <taxon>Candidatus Tenderiales</taxon>
        <taxon>Candidatus Tenderiaceae</taxon>
        <taxon>Candidatus Tenderia</taxon>
    </lineage>
</organism>
<feature type="compositionally biased region" description="Polar residues" evidence="1">
    <location>
        <begin position="310"/>
        <end position="320"/>
    </location>
</feature>
<dbReference type="KEGG" id="tee:Tel_08765"/>
<protein>
    <recommendedName>
        <fullName evidence="5">Peptidoglycan-binding protein CsiV</fullName>
    </recommendedName>
</protein>
<keyword evidence="2" id="KW-0732">Signal</keyword>
<accession>A0A0S2TDK9</accession>
<dbReference type="InterPro" id="IPR021241">
    <property type="entry name" value="CsiV"/>
</dbReference>
<reference evidence="3" key="1">
    <citation type="submission" date="2015-10" db="EMBL/GenBank/DDBJ databases">
        <title>Description of Candidatus Tenderia electrophaga gen. nov, sp. nov., an Uncultivated Electroautotroph from a Biocathode Enrichment.</title>
        <authorList>
            <person name="Eddie B.J."/>
            <person name="Malanoski A.P."/>
            <person name="Wang Z."/>
            <person name="Hall R.J."/>
            <person name="Oh S.D."/>
            <person name="Heiner C."/>
            <person name="Lin B."/>
            <person name="Strycharz-Glaven S.M."/>
        </authorList>
    </citation>
    <scope>NUCLEOTIDE SEQUENCE [LARGE SCALE GENOMIC DNA]</scope>
    <source>
        <strain evidence="3">NRL1</strain>
    </source>
</reference>
<evidence type="ECO:0008006" key="5">
    <source>
        <dbReference type="Google" id="ProtNLM"/>
    </source>
</evidence>
<dbReference type="AlphaFoldDB" id="A0A0S2TDK9"/>
<feature type="chain" id="PRO_5006604886" description="Peptidoglycan-binding protein CsiV" evidence="2">
    <location>
        <begin position="20"/>
        <end position="320"/>
    </location>
</feature>
<evidence type="ECO:0000256" key="2">
    <source>
        <dbReference type="SAM" id="SignalP"/>
    </source>
</evidence>
<evidence type="ECO:0000313" key="3">
    <source>
        <dbReference type="EMBL" id="ALP53238.1"/>
    </source>
</evidence>
<feature type="signal peptide" evidence="2">
    <location>
        <begin position="1"/>
        <end position="19"/>
    </location>
</feature>
<gene>
    <name evidence="3" type="ORF">Tel_08765</name>
</gene>
<feature type="region of interest" description="Disordered" evidence="1">
    <location>
        <begin position="285"/>
        <end position="320"/>
    </location>
</feature>
<evidence type="ECO:0000256" key="1">
    <source>
        <dbReference type="SAM" id="MobiDB-lite"/>
    </source>
</evidence>
<name>A0A0S2TDK9_9GAMM</name>
<proteinExistence type="predicted"/>
<evidence type="ECO:0000313" key="4">
    <source>
        <dbReference type="Proteomes" id="UP000055136"/>
    </source>
</evidence>
<dbReference type="Pfam" id="PF10972">
    <property type="entry name" value="CsiV"/>
    <property type="match status" value="1"/>
</dbReference>
<dbReference type="Proteomes" id="UP000055136">
    <property type="component" value="Chromosome"/>
</dbReference>
<sequence>MKRVIHGLIFVSIALPAMAQAQQAPPWYEVEIILFEHLNPDAAASERWPREVVAPNLEGSIELLHEAPPEDTAEATAAPDAAASGTPGGAAPYLILPPEQYQLNDAYRELVDAPDYLPYVHVAWRQIIPPREHPDRIFIHDQLSAALQDAPGDESPAAQAAQAAPSAADIFADDMLIEGPLDFNPPAHTLSGVISLGIGRYLHVNADLLLYKPQAQEMAQNAPLDENLEFEPPSALADTAGRDAVAEEDEHPPELFRIQGDLRLPSGEVHYLDHPRVGMLILFTPYTPPEPQPADAQSDSDKAIEPFVDVNQSTPTRQSQ</sequence>
<keyword evidence="4" id="KW-1185">Reference proteome</keyword>
<dbReference type="EMBL" id="CP013099">
    <property type="protein sequence ID" value="ALP53238.1"/>
    <property type="molecule type" value="Genomic_DNA"/>
</dbReference>